<keyword evidence="5" id="KW-1185">Reference proteome</keyword>
<dbReference type="InterPro" id="IPR036928">
    <property type="entry name" value="AS_sf"/>
</dbReference>
<evidence type="ECO:0000313" key="4">
    <source>
        <dbReference type="EMBL" id="EFN50907.1"/>
    </source>
</evidence>
<dbReference type="OMA" id="TVCAMTR"/>
<dbReference type="RefSeq" id="XP_005843009.1">
    <property type="nucleotide sequence ID" value="XM_005842947.1"/>
</dbReference>
<feature type="region of interest" description="Disordered" evidence="2">
    <location>
        <begin position="1"/>
        <end position="22"/>
    </location>
</feature>
<evidence type="ECO:0000259" key="3">
    <source>
        <dbReference type="Pfam" id="PF01425"/>
    </source>
</evidence>
<feature type="domain" description="Amidase" evidence="3">
    <location>
        <begin position="164"/>
        <end position="607"/>
    </location>
</feature>
<dbReference type="GO" id="GO:0003824">
    <property type="term" value="F:catalytic activity"/>
    <property type="evidence" value="ECO:0007669"/>
    <property type="project" value="InterPro"/>
</dbReference>
<evidence type="ECO:0000256" key="1">
    <source>
        <dbReference type="ARBA" id="ARBA00009199"/>
    </source>
</evidence>
<dbReference type="EMBL" id="GL433871">
    <property type="protein sequence ID" value="EFN50907.1"/>
    <property type="molecule type" value="Genomic_DNA"/>
</dbReference>
<gene>
    <name evidence="4" type="ORF">CHLNCDRAFT_141670</name>
</gene>
<dbReference type="PROSITE" id="PS00571">
    <property type="entry name" value="AMIDASES"/>
    <property type="match status" value="1"/>
</dbReference>
<dbReference type="Proteomes" id="UP000008141">
    <property type="component" value="Unassembled WGS sequence"/>
</dbReference>
<accession>E1ZTC2</accession>
<dbReference type="InParanoid" id="E1ZTC2"/>
<dbReference type="STRING" id="554065.E1ZTC2"/>
<dbReference type="Gene3D" id="3.90.1300.10">
    <property type="entry name" value="Amidase signature (AS) domain"/>
    <property type="match status" value="1"/>
</dbReference>
<dbReference type="SUPFAM" id="SSF75304">
    <property type="entry name" value="Amidase signature (AS) enzymes"/>
    <property type="match status" value="1"/>
</dbReference>
<dbReference type="AlphaFoldDB" id="E1ZTC2"/>
<dbReference type="KEGG" id="cvr:CHLNCDRAFT_141670"/>
<dbReference type="PANTHER" id="PTHR11895:SF67">
    <property type="entry name" value="AMIDASE DOMAIN-CONTAINING PROTEIN"/>
    <property type="match status" value="1"/>
</dbReference>
<comment type="similarity">
    <text evidence="1">Belongs to the amidase family.</text>
</comment>
<evidence type="ECO:0000313" key="5">
    <source>
        <dbReference type="Proteomes" id="UP000008141"/>
    </source>
</evidence>
<dbReference type="InterPro" id="IPR023631">
    <property type="entry name" value="Amidase_dom"/>
</dbReference>
<name>E1ZTC2_CHLVA</name>
<dbReference type="FunCoup" id="E1ZTC2">
    <property type="interactions" value="616"/>
</dbReference>
<protein>
    <recommendedName>
        <fullName evidence="3">Amidase domain-containing protein</fullName>
    </recommendedName>
</protein>
<evidence type="ECO:0000256" key="2">
    <source>
        <dbReference type="SAM" id="MobiDB-lite"/>
    </source>
</evidence>
<dbReference type="GeneID" id="17350355"/>
<organism evidence="5">
    <name type="scientific">Chlorella variabilis</name>
    <name type="common">Green alga</name>
    <dbReference type="NCBI Taxonomy" id="554065"/>
    <lineage>
        <taxon>Eukaryota</taxon>
        <taxon>Viridiplantae</taxon>
        <taxon>Chlorophyta</taxon>
        <taxon>core chlorophytes</taxon>
        <taxon>Trebouxiophyceae</taxon>
        <taxon>Chlorellales</taxon>
        <taxon>Chlorellaceae</taxon>
        <taxon>Chlorella clade</taxon>
        <taxon>Chlorella</taxon>
    </lineage>
</organism>
<dbReference type="InterPro" id="IPR020556">
    <property type="entry name" value="Amidase_CS"/>
</dbReference>
<dbReference type="eggNOG" id="KOG1211">
    <property type="taxonomic scope" value="Eukaryota"/>
</dbReference>
<proteinExistence type="inferred from homology"/>
<reference evidence="4 5" key="1">
    <citation type="journal article" date="2010" name="Plant Cell">
        <title>The Chlorella variabilis NC64A genome reveals adaptation to photosymbiosis, coevolution with viruses, and cryptic sex.</title>
        <authorList>
            <person name="Blanc G."/>
            <person name="Duncan G."/>
            <person name="Agarkova I."/>
            <person name="Borodovsky M."/>
            <person name="Gurnon J."/>
            <person name="Kuo A."/>
            <person name="Lindquist E."/>
            <person name="Lucas S."/>
            <person name="Pangilinan J."/>
            <person name="Polle J."/>
            <person name="Salamov A."/>
            <person name="Terry A."/>
            <person name="Yamada T."/>
            <person name="Dunigan D.D."/>
            <person name="Grigoriev I.V."/>
            <person name="Claverie J.M."/>
            <person name="Van Etten J.L."/>
        </authorList>
    </citation>
    <scope>NUCLEOTIDE SEQUENCE [LARGE SCALE GENOMIC DNA]</scope>
    <source>
        <strain evidence="4 5">NC64A</strain>
    </source>
</reference>
<dbReference type="OrthoDB" id="421993at2759"/>
<sequence length="646" mass="65033">MFSRAGGIKSLPPVDEATEDGYDEPFPLQTLVAPTVTGAALKIFLALAEGPFFGPILEELFIPERPTFRPNTAGWPAEGGGTALVPAGSQDQPAADRATAAAALLPGFAAAAAAAAADGPVDGTSGGGTSGGGKRPYTAADFHRAYATGACTPSDVAENIIAAVAASEAMSPPMRFLVAHEPQRLRQQAAASTARWQQGRPLSPLDGVPYAVKDGCDALPYPTTTGTGFMAEWRTPVRSLAGVQALLDAGALLIGKANLHEIGLGTTGLNILTGTPRNPHSPAHHTGGSSSGSAALVAAGLCPFAVGSDGGGSIRIPAAACGVVGLKPTHERVGTAVGTPPIDQTVSVVGPLAASVQDCALMYAVAANTGQRPGEAPPPVLLPAALGGGGRRPLAGKTAGWFEDAASAVAEACRSAVAMLEGAGLAVVPLRLPELGLLRAAHSCTIASEMRNNMAAALSDGGARRRMNAETRISLAVAAGFQAAHYIQAQKIRTRVEAHFRSAFARCDLILTPTLPCTAPPIKPAALQCGETDLTTTTALMHYMLAPNFIGLPAISVPVGVVPSTHPPAPSTPAPGAGAVDGGGASPPLLPVALQLMAPCWHEASLLHAAAVLEAAVASAGKAPPLPAVWYDVLSPPHGTGAADGR</sequence>
<dbReference type="PANTHER" id="PTHR11895">
    <property type="entry name" value="TRANSAMIDASE"/>
    <property type="match status" value="1"/>
</dbReference>
<dbReference type="Pfam" id="PF01425">
    <property type="entry name" value="Amidase"/>
    <property type="match status" value="1"/>
</dbReference>
<dbReference type="InterPro" id="IPR000120">
    <property type="entry name" value="Amidase"/>
</dbReference>